<evidence type="ECO:0000259" key="1">
    <source>
        <dbReference type="Pfam" id="PF17111"/>
    </source>
</evidence>
<evidence type="ECO:0000313" key="2">
    <source>
        <dbReference type="EMBL" id="PMD49588.1"/>
    </source>
</evidence>
<dbReference type="Pfam" id="PF17111">
    <property type="entry name" value="PigL_N"/>
    <property type="match status" value="1"/>
</dbReference>
<accession>A0A2J6SFP0</accession>
<evidence type="ECO:0000313" key="3">
    <source>
        <dbReference type="Proteomes" id="UP000235371"/>
    </source>
</evidence>
<proteinExistence type="predicted"/>
<gene>
    <name evidence="2" type="ORF">K444DRAFT_291135</name>
</gene>
<dbReference type="InParanoid" id="A0A2J6SFP0"/>
<dbReference type="AlphaFoldDB" id="A0A2J6SFP0"/>
<dbReference type="EMBL" id="KZ613920">
    <property type="protein sequence ID" value="PMD49588.1"/>
    <property type="molecule type" value="Genomic_DNA"/>
</dbReference>
<dbReference type="Proteomes" id="UP000235371">
    <property type="component" value="Unassembled WGS sequence"/>
</dbReference>
<name>A0A2J6SFP0_9HELO</name>
<dbReference type="InterPro" id="IPR031348">
    <property type="entry name" value="PigL_N"/>
</dbReference>
<sequence>MEPISILTSVSGASRAALALSTTLFSFVQATRNIDQNVRSLYDEVTGLSRTIDAISSSLRTADIETPKQTQRNHDLWRSVDASLGDCRVVLDSMHKTLQSVKKTGSNVAAQMLRAFKLNWKEDEIKTLRSQIQSQNAALQLALQAINV</sequence>
<protein>
    <recommendedName>
        <fullName evidence="1">Azaphilone pigments biosynthesis cluster protein L N-terminal domain-containing protein</fullName>
    </recommendedName>
</protein>
<organism evidence="2 3">
    <name type="scientific">Hyaloscypha bicolor E</name>
    <dbReference type="NCBI Taxonomy" id="1095630"/>
    <lineage>
        <taxon>Eukaryota</taxon>
        <taxon>Fungi</taxon>
        <taxon>Dikarya</taxon>
        <taxon>Ascomycota</taxon>
        <taxon>Pezizomycotina</taxon>
        <taxon>Leotiomycetes</taxon>
        <taxon>Helotiales</taxon>
        <taxon>Hyaloscyphaceae</taxon>
        <taxon>Hyaloscypha</taxon>
        <taxon>Hyaloscypha bicolor</taxon>
    </lineage>
</organism>
<dbReference type="GeneID" id="36579741"/>
<dbReference type="STRING" id="1095630.A0A2J6SFP0"/>
<dbReference type="RefSeq" id="XP_024726492.1">
    <property type="nucleotide sequence ID" value="XM_024871659.1"/>
</dbReference>
<dbReference type="OrthoDB" id="2963168at2759"/>
<keyword evidence="3" id="KW-1185">Reference proteome</keyword>
<reference evidence="2 3" key="1">
    <citation type="submission" date="2016-04" db="EMBL/GenBank/DDBJ databases">
        <title>A degradative enzymes factory behind the ericoid mycorrhizal symbiosis.</title>
        <authorList>
            <consortium name="DOE Joint Genome Institute"/>
            <person name="Martino E."/>
            <person name="Morin E."/>
            <person name="Grelet G."/>
            <person name="Kuo A."/>
            <person name="Kohler A."/>
            <person name="Daghino S."/>
            <person name="Barry K."/>
            <person name="Choi C."/>
            <person name="Cichocki N."/>
            <person name="Clum A."/>
            <person name="Copeland A."/>
            <person name="Hainaut M."/>
            <person name="Haridas S."/>
            <person name="Labutti K."/>
            <person name="Lindquist E."/>
            <person name="Lipzen A."/>
            <person name="Khouja H.-R."/>
            <person name="Murat C."/>
            <person name="Ohm R."/>
            <person name="Olson A."/>
            <person name="Spatafora J."/>
            <person name="Veneault-Fourrey C."/>
            <person name="Henrissat B."/>
            <person name="Grigoriev I."/>
            <person name="Martin F."/>
            <person name="Perotto S."/>
        </authorList>
    </citation>
    <scope>NUCLEOTIDE SEQUENCE [LARGE SCALE GENOMIC DNA]</scope>
    <source>
        <strain evidence="2 3">E</strain>
    </source>
</reference>
<feature type="domain" description="Azaphilone pigments biosynthesis cluster protein L N-terminal" evidence="1">
    <location>
        <begin position="1"/>
        <end position="147"/>
    </location>
</feature>